<dbReference type="PANTHER" id="PTHR30558:SF7">
    <property type="entry name" value="TOL-PAL SYSTEM PROTEIN TOLR"/>
    <property type="match status" value="1"/>
</dbReference>
<evidence type="ECO:0000256" key="6">
    <source>
        <dbReference type="SAM" id="Phobius"/>
    </source>
</evidence>
<evidence type="ECO:0000256" key="5">
    <source>
        <dbReference type="ARBA" id="ARBA00023136"/>
    </source>
</evidence>
<evidence type="ECO:0008006" key="8">
    <source>
        <dbReference type="Google" id="ProtNLM"/>
    </source>
</evidence>
<dbReference type="Gene3D" id="3.30.420.270">
    <property type="match status" value="1"/>
</dbReference>
<protein>
    <recommendedName>
        <fullName evidence="8">Biopolymer transporter ExbD</fullName>
    </recommendedName>
</protein>
<organism evidence="7">
    <name type="scientific">marine metagenome</name>
    <dbReference type="NCBI Taxonomy" id="408172"/>
    <lineage>
        <taxon>unclassified sequences</taxon>
        <taxon>metagenomes</taxon>
        <taxon>ecological metagenomes</taxon>
    </lineage>
</organism>
<evidence type="ECO:0000256" key="4">
    <source>
        <dbReference type="ARBA" id="ARBA00022989"/>
    </source>
</evidence>
<keyword evidence="5 6" id="KW-0472">Membrane</keyword>
<accession>A0A381RSG6</accession>
<evidence type="ECO:0000256" key="3">
    <source>
        <dbReference type="ARBA" id="ARBA00022692"/>
    </source>
</evidence>
<dbReference type="GO" id="GO:0022857">
    <property type="term" value="F:transmembrane transporter activity"/>
    <property type="evidence" value="ECO:0007669"/>
    <property type="project" value="InterPro"/>
</dbReference>
<name>A0A381RSG6_9ZZZZ</name>
<dbReference type="InterPro" id="IPR003400">
    <property type="entry name" value="ExbD"/>
</dbReference>
<dbReference type="EMBL" id="UINC01002096">
    <property type="protein sequence ID" value="SUZ92867.1"/>
    <property type="molecule type" value="Genomic_DNA"/>
</dbReference>
<evidence type="ECO:0000256" key="2">
    <source>
        <dbReference type="ARBA" id="ARBA00022475"/>
    </source>
</evidence>
<keyword evidence="4 6" id="KW-1133">Transmembrane helix</keyword>
<gene>
    <name evidence="7" type="ORF">METZ01_LOCUS45721</name>
</gene>
<dbReference type="GO" id="GO:0005886">
    <property type="term" value="C:plasma membrane"/>
    <property type="evidence" value="ECO:0007669"/>
    <property type="project" value="UniProtKB-SubCell"/>
</dbReference>
<keyword evidence="2" id="KW-1003">Cell membrane</keyword>
<feature type="transmembrane region" description="Helical" evidence="6">
    <location>
        <begin position="12"/>
        <end position="33"/>
    </location>
</feature>
<sequence length="128" mass="14619">MSDINITPFVDVLLVLLVSFLISAPLMTLSLPIQLPKGKLKERVPAYEESILAVVNKKKQIAIRDQVYSLKSLDKSLTKNARMWERSLPVYVQMDEQVPYGILMDLMFLFKNAGFPKVGLVFKKDFQD</sequence>
<dbReference type="PANTHER" id="PTHR30558">
    <property type="entry name" value="EXBD MEMBRANE COMPONENT OF PMF-DRIVEN MACROMOLECULE IMPORT SYSTEM"/>
    <property type="match status" value="1"/>
</dbReference>
<evidence type="ECO:0000256" key="1">
    <source>
        <dbReference type="ARBA" id="ARBA00004162"/>
    </source>
</evidence>
<evidence type="ECO:0000313" key="7">
    <source>
        <dbReference type="EMBL" id="SUZ92867.1"/>
    </source>
</evidence>
<dbReference type="Pfam" id="PF02472">
    <property type="entry name" value="ExbD"/>
    <property type="match status" value="1"/>
</dbReference>
<reference evidence="7" key="1">
    <citation type="submission" date="2018-05" db="EMBL/GenBank/DDBJ databases">
        <authorList>
            <person name="Lanie J.A."/>
            <person name="Ng W.-L."/>
            <person name="Kazmierczak K.M."/>
            <person name="Andrzejewski T.M."/>
            <person name="Davidsen T.M."/>
            <person name="Wayne K.J."/>
            <person name="Tettelin H."/>
            <person name="Glass J.I."/>
            <person name="Rusch D."/>
            <person name="Podicherti R."/>
            <person name="Tsui H.-C.T."/>
            <person name="Winkler M.E."/>
        </authorList>
    </citation>
    <scope>NUCLEOTIDE SEQUENCE</scope>
</reference>
<proteinExistence type="predicted"/>
<keyword evidence="3 6" id="KW-0812">Transmembrane</keyword>
<dbReference type="AlphaFoldDB" id="A0A381RSG6"/>
<comment type="subcellular location">
    <subcellularLocation>
        <location evidence="1">Cell membrane</location>
        <topology evidence="1">Single-pass membrane protein</topology>
    </subcellularLocation>
</comment>